<protein>
    <submittedName>
        <fullName evidence="2">LuxR C-terminal-related transcriptional regulator</fullName>
    </submittedName>
</protein>
<dbReference type="Proteomes" id="UP001304298">
    <property type="component" value="Unassembled WGS sequence"/>
</dbReference>
<proteinExistence type="predicted"/>
<sequence>MSLADLGLDETAELAYRRCLREKTVTVAGLAESLHLDRAETAGIVRELVRLGLVRQADTQTFDALDPAIALENLIAVEIGRLREQVSRLDACRSRIRSLSEDFTATASRASRPEIQHIQGIDHIREKLDELSFFARTEIMGLQPGGPWTPETISAARPLDLRCLRRGVRMRTVVRAEILEDDRTRAYLLDLCAHGAEVRTAEGTDLERLILYDRSVFVAPIDVEDSKSGAVVVAQPGLVASMVSLFERVWRQATPVGAADTAARSGLSTTEKQVLAILCQADKDELGAREMGVSVRTFRKHVADLMLKLGAGNRFQTALLAKERGWI</sequence>
<evidence type="ECO:0000313" key="2">
    <source>
        <dbReference type="EMBL" id="MEA5363655.1"/>
    </source>
</evidence>
<dbReference type="SUPFAM" id="SSF46894">
    <property type="entry name" value="C-terminal effector domain of the bipartite response regulators"/>
    <property type="match status" value="1"/>
</dbReference>
<name>A0ABU5RDG4_9PSEU</name>
<dbReference type="InterPro" id="IPR051797">
    <property type="entry name" value="TrmB-like"/>
</dbReference>
<evidence type="ECO:0000313" key="3">
    <source>
        <dbReference type="Proteomes" id="UP001304298"/>
    </source>
</evidence>
<organism evidence="2 3">
    <name type="scientific">Amycolatopsis heterodermiae</name>
    <dbReference type="NCBI Taxonomy" id="3110235"/>
    <lineage>
        <taxon>Bacteria</taxon>
        <taxon>Bacillati</taxon>
        <taxon>Actinomycetota</taxon>
        <taxon>Actinomycetes</taxon>
        <taxon>Pseudonocardiales</taxon>
        <taxon>Pseudonocardiaceae</taxon>
        <taxon>Amycolatopsis</taxon>
    </lineage>
</organism>
<dbReference type="Gene3D" id="1.10.10.10">
    <property type="entry name" value="Winged helix-like DNA-binding domain superfamily/Winged helix DNA-binding domain"/>
    <property type="match status" value="2"/>
</dbReference>
<dbReference type="RefSeq" id="WP_323331400.1">
    <property type="nucleotide sequence ID" value="NZ_JAYFSI010000007.1"/>
</dbReference>
<dbReference type="PANTHER" id="PTHR34293:SF1">
    <property type="entry name" value="HTH-TYPE TRANSCRIPTIONAL REGULATOR TRMBL2"/>
    <property type="match status" value="1"/>
</dbReference>
<dbReference type="InterPro" id="IPR016032">
    <property type="entry name" value="Sig_transdc_resp-reg_C-effctor"/>
</dbReference>
<keyword evidence="3" id="KW-1185">Reference proteome</keyword>
<comment type="caution">
    <text evidence="2">The sequence shown here is derived from an EMBL/GenBank/DDBJ whole genome shotgun (WGS) entry which is preliminary data.</text>
</comment>
<dbReference type="Pfam" id="PF00196">
    <property type="entry name" value="GerE"/>
    <property type="match status" value="1"/>
</dbReference>
<gene>
    <name evidence="2" type="ORF">VA596_29265</name>
</gene>
<evidence type="ECO:0000259" key="1">
    <source>
        <dbReference type="PROSITE" id="PS50043"/>
    </source>
</evidence>
<dbReference type="InterPro" id="IPR000792">
    <property type="entry name" value="Tscrpt_reg_LuxR_C"/>
</dbReference>
<dbReference type="SMART" id="SM00421">
    <property type="entry name" value="HTH_LUXR"/>
    <property type="match status" value="1"/>
</dbReference>
<dbReference type="PROSITE" id="PS50043">
    <property type="entry name" value="HTH_LUXR_2"/>
    <property type="match status" value="1"/>
</dbReference>
<reference evidence="2 3" key="1">
    <citation type="submission" date="2023-12" db="EMBL/GenBank/DDBJ databases">
        <title>Amycolatopsis sp. V23-08.</title>
        <authorList>
            <person name="Somphong A."/>
        </authorList>
    </citation>
    <scope>NUCLEOTIDE SEQUENCE [LARGE SCALE GENOMIC DNA]</scope>
    <source>
        <strain evidence="2 3">V23-08</strain>
    </source>
</reference>
<dbReference type="PANTHER" id="PTHR34293">
    <property type="entry name" value="HTH-TYPE TRANSCRIPTIONAL REGULATOR TRMBL2"/>
    <property type="match status" value="1"/>
</dbReference>
<accession>A0ABU5RDG4</accession>
<dbReference type="EMBL" id="JAYFSI010000007">
    <property type="protein sequence ID" value="MEA5363655.1"/>
    <property type="molecule type" value="Genomic_DNA"/>
</dbReference>
<feature type="domain" description="HTH luxR-type" evidence="1">
    <location>
        <begin position="260"/>
        <end position="325"/>
    </location>
</feature>
<dbReference type="InterPro" id="IPR036388">
    <property type="entry name" value="WH-like_DNA-bd_sf"/>
</dbReference>